<evidence type="ECO:0000256" key="4">
    <source>
        <dbReference type="ARBA" id="ARBA00022801"/>
    </source>
</evidence>
<dbReference type="NCBIfam" id="TIGR03814">
    <property type="entry name" value="Gln_ase"/>
    <property type="match status" value="1"/>
</dbReference>
<dbReference type="PANTHER" id="PTHR12544">
    <property type="entry name" value="GLUTAMINASE"/>
    <property type="match status" value="1"/>
</dbReference>
<organism evidence="7 8">
    <name type="scientific">Roseovarius pelagicus</name>
    <dbReference type="NCBI Taxonomy" id="2980108"/>
    <lineage>
        <taxon>Bacteria</taxon>
        <taxon>Pseudomonadati</taxon>
        <taxon>Pseudomonadota</taxon>
        <taxon>Alphaproteobacteria</taxon>
        <taxon>Rhodobacterales</taxon>
        <taxon>Roseobacteraceae</taxon>
        <taxon>Roseovarius</taxon>
    </lineage>
</organism>
<evidence type="ECO:0000256" key="5">
    <source>
        <dbReference type="ARBA" id="ARBA00049534"/>
    </source>
</evidence>
<dbReference type="EC" id="3.5.1.2" evidence="3 6"/>
<dbReference type="SUPFAM" id="SSF56601">
    <property type="entry name" value="beta-lactamase/transpeptidase-like"/>
    <property type="match status" value="1"/>
</dbReference>
<evidence type="ECO:0000256" key="1">
    <source>
        <dbReference type="ARBA" id="ARBA00011076"/>
    </source>
</evidence>
<dbReference type="GO" id="GO:0004359">
    <property type="term" value="F:glutaminase activity"/>
    <property type="evidence" value="ECO:0007669"/>
    <property type="project" value="UniProtKB-EC"/>
</dbReference>
<dbReference type="Pfam" id="PF04960">
    <property type="entry name" value="Glutaminase"/>
    <property type="match status" value="1"/>
</dbReference>
<feature type="binding site" evidence="6">
    <location>
        <position position="162"/>
    </location>
    <ligand>
        <name>substrate</name>
    </ligand>
</feature>
<feature type="binding site" evidence="6">
    <location>
        <position position="169"/>
    </location>
    <ligand>
        <name>substrate</name>
    </ligand>
</feature>
<comment type="catalytic activity">
    <reaction evidence="5 6">
        <text>L-glutamine + H2O = L-glutamate + NH4(+)</text>
        <dbReference type="Rhea" id="RHEA:15889"/>
        <dbReference type="ChEBI" id="CHEBI:15377"/>
        <dbReference type="ChEBI" id="CHEBI:28938"/>
        <dbReference type="ChEBI" id="CHEBI:29985"/>
        <dbReference type="ChEBI" id="CHEBI:58359"/>
        <dbReference type="EC" id="3.5.1.2"/>
    </reaction>
</comment>
<dbReference type="InterPro" id="IPR015868">
    <property type="entry name" value="Glutaminase"/>
</dbReference>
<accession>A0ABY6DD82</accession>
<evidence type="ECO:0000313" key="8">
    <source>
        <dbReference type="Proteomes" id="UP001064087"/>
    </source>
</evidence>
<reference evidence="7" key="1">
    <citation type="submission" date="2022-10" db="EMBL/GenBank/DDBJ databases">
        <title>Roseovarius pelagicus sp. nov., isolated from Arctic seawater.</title>
        <authorList>
            <person name="Hong Y.W."/>
            <person name="Hwang C.Y."/>
        </authorList>
    </citation>
    <scope>NUCLEOTIDE SEQUENCE</scope>
    <source>
        <strain evidence="7">HL-MP18</strain>
    </source>
</reference>
<protein>
    <recommendedName>
        <fullName evidence="3 6">Glutaminase</fullName>
        <ecNumber evidence="3 6">3.5.1.2</ecNumber>
    </recommendedName>
</protein>
<feature type="binding site" evidence="6">
    <location>
        <position position="66"/>
    </location>
    <ligand>
        <name>substrate</name>
    </ligand>
</feature>
<keyword evidence="6" id="KW-0007">Acetylation</keyword>
<dbReference type="RefSeq" id="WP_206295715.1">
    <property type="nucleotide sequence ID" value="NZ_CP106738.1"/>
</dbReference>
<dbReference type="HAMAP" id="MF_00313">
    <property type="entry name" value="Glutaminase"/>
    <property type="match status" value="1"/>
</dbReference>
<dbReference type="PANTHER" id="PTHR12544:SF29">
    <property type="entry name" value="GLUTAMINASE"/>
    <property type="match status" value="1"/>
</dbReference>
<feature type="binding site" evidence="6">
    <location>
        <position position="116"/>
    </location>
    <ligand>
        <name>substrate</name>
    </ligand>
</feature>
<dbReference type="InterPro" id="IPR012338">
    <property type="entry name" value="Beta-lactam/transpept-like"/>
</dbReference>
<dbReference type="NCBIfam" id="NF002133">
    <property type="entry name" value="PRK00971.1-2"/>
    <property type="match status" value="1"/>
</dbReference>
<sequence>MEEDKLQRILDQVADAAFATADKGRVADYIPELAAVDPDQFAIAVARPGHPTLTAGRAQKAFSIQSVSKVFTLAVALGKLGDRLWNRVGREPSGQAFDSVILLEQEKGRPRNPFINAGAIVTTDAVLEGSEPKEALAAILRFVREAAGDDAIHINDSVAQSEIATGHRNFALAHYLLSHGNLQHPPELTLGTYFHQCAIEMNCAQLADAGLFLTACDGAPRMVSPSRIRRINALMMTCGHYDGSGDYAYRVGLPGKSGVGGGILTIAPGIASIAVWAPGLNRYGNSKLGTEAMQRLTDLTGWSVFGAAAG</sequence>
<dbReference type="Gene3D" id="3.40.710.10">
    <property type="entry name" value="DD-peptidase/beta-lactamase superfamily"/>
    <property type="match status" value="1"/>
</dbReference>
<evidence type="ECO:0000313" key="7">
    <source>
        <dbReference type="EMBL" id="UXX84117.1"/>
    </source>
</evidence>
<comment type="similarity">
    <text evidence="1 6">Belongs to the glutaminase family.</text>
</comment>
<comment type="subunit">
    <text evidence="2 6">Homotetramer.</text>
</comment>
<feature type="binding site" evidence="6">
    <location>
        <position position="259"/>
    </location>
    <ligand>
        <name>substrate</name>
    </ligand>
</feature>
<evidence type="ECO:0000256" key="6">
    <source>
        <dbReference type="HAMAP-Rule" id="MF_00313"/>
    </source>
</evidence>
<evidence type="ECO:0000256" key="2">
    <source>
        <dbReference type="ARBA" id="ARBA00011881"/>
    </source>
</evidence>
<feature type="binding site" evidence="6">
    <location>
        <position position="193"/>
    </location>
    <ligand>
        <name>substrate</name>
    </ligand>
</feature>
<keyword evidence="8" id="KW-1185">Reference proteome</keyword>
<evidence type="ECO:0000256" key="3">
    <source>
        <dbReference type="ARBA" id="ARBA00012918"/>
    </source>
</evidence>
<gene>
    <name evidence="6" type="primary">glsA</name>
    <name evidence="7" type="ORF">N7U68_05555</name>
</gene>
<proteinExistence type="inferred from homology"/>
<feature type="binding site" evidence="6">
    <location>
        <position position="241"/>
    </location>
    <ligand>
        <name>substrate</name>
    </ligand>
</feature>
<dbReference type="Proteomes" id="UP001064087">
    <property type="component" value="Chromosome"/>
</dbReference>
<dbReference type="EMBL" id="CP106738">
    <property type="protein sequence ID" value="UXX84117.1"/>
    <property type="molecule type" value="Genomic_DNA"/>
</dbReference>
<keyword evidence="4 6" id="KW-0378">Hydrolase</keyword>
<name>A0ABY6DD82_9RHOB</name>